<keyword evidence="3" id="KW-1185">Reference proteome</keyword>
<dbReference type="Proteomes" id="UP001266357">
    <property type="component" value="Unassembled WGS sequence"/>
</dbReference>
<dbReference type="RefSeq" id="WP_311583745.1">
    <property type="nucleotide sequence ID" value="NZ_JAVRIF010000009.1"/>
</dbReference>
<feature type="chain" id="PRO_5045725079" description="Exonuclease III" evidence="1">
    <location>
        <begin position="20"/>
        <end position="143"/>
    </location>
</feature>
<gene>
    <name evidence="2" type="ORF">RM573_14760</name>
</gene>
<sequence>MKNLLAVLSLVLFTSSASASSSNVKFVSLDNTAESKICVLAATNGYRAAIKQAEKMNNVHAYNITCNGQNIRDFSNSFKAQPVKAIEKSVFIKPANNSIESMICAQAVKNGLDSVVGKTKYDVNEMVCNGLRISQFVKRYSNS</sequence>
<evidence type="ECO:0000256" key="1">
    <source>
        <dbReference type="SAM" id="SignalP"/>
    </source>
</evidence>
<feature type="signal peptide" evidence="1">
    <location>
        <begin position="1"/>
        <end position="19"/>
    </location>
</feature>
<dbReference type="EMBL" id="JAVRIF010000009">
    <property type="protein sequence ID" value="MDT0604861.1"/>
    <property type="molecule type" value="Genomic_DNA"/>
</dbReference>
<protein>
    <recommendedName>
        <fullName evidence="4">Exonuclease III</fullName>
    </recommendedName>
</protein>
<comment type="caution">
    <text evidence="2">The sequence shown here is derived from an EMBL/GenBank/DDBJ whole genome shotgun (WGS) entry which is preliminary data.</text>
</comment>
<reference evidence="2 3" key="1">
    <citation type="submission" date="2023-09" db="EMBL/GenBank/DDBJ databases">
        <authorList>
            <person name="Rey-Velasco X."/>
        </authorList>
    </citation>
    <scope>NUCLEOTIDE SEQUENCE [LARGE SCALE GENOMIC DNA]</scope>
    <source>
        <strain evidence="2 3">W431</strain>
    </source>
</reference>
<evidence type="ECO:0000313" key="3">
    <source>
        <dbReference type="Proteomes" id="UP001266357"/>
    </source>
</evidence>
<evidence type="ECO:0000313" key="2">
    <source>
        <dbReference type="EMBL" id="MDT0604861.1"/>
    </source>
</evidence>
<organism evidence="2 3">
    <name type="scientific">Thalassotalea castellviae</name>
    <dbReference type="NCBI Taxonomy" id="3075612"/>
    <lineage>
        <taxon>Bacteria</taxon>
        <taxon>Pseudomonadati</taxon>
        <taxon>Pseudomonadota</taxon>
        <taxon>Gammaproteobacteria</taxon>
        <taxon>Alteromonadales</taxon>
        <taxon>Colwelliaceae</taxon>
        <taxon>Thalassotalea</taxon>
    </lineage>
</organism>
<keyword evidence="1" id="KW-0732">Signal</keyword>
<accession>A0ABU3A794</accession>
<evidence type="ECO:0008006" key="4">
    <source>
        <dbReference type="Google" id="ProtNLM"/>
    </source>
</evidence>
<name>A0ABU3A794_9GAMM</name>
<proteinExistence type="predicted"/>